<keyword evidence="9" id="KW-1185">Reference proteome</keyword>
<keyword evidence="3" id="KW-0732">Signal</keyword>
<dbReference type="Pfam" id="PF25881">
    <property type="entry name" value="HH_YBHG"/>
    <property type="match status" value="1"/>
</dbReference>
<feature type="domain" description="CusB-like beta-barrel" evidence="7">
    <location>
        <begin position="131"/>
        <end position="182"/>
    </location>
</feature>
<dbReference type="EMBL" id="NHRY01000277">
    <property type="protein sequence ID" value="PPQ25778.1"/>
    <property type="molecule type" value="Genomic_DNA"/>
</dbReference>
<dbReference type="SUPFAM" id="SSF111369">
    <property type="entry name" value="HlyD-like secretion proteins"/>
    <property type="match status" value="2"/>
</dbReference>
<gene>
    <name evidence="8" type="ORF">CCS01_31935</name>
</gene>
<dbReference type="PANTHER" id="PTHR32347">
    <property type="entry name" value="EFFLUX SYSTEM COMPONENT YKNX-RELATED"/>
    <property type="match status" value="1"/>
</dbReference>
<protein>
    <submittedName>
        <fullName evidence="8">Uncharacterized protein</fullName>
    </submittedName>
</protein>
<evidence type="ECO:0000259" key="6">
    <source>
        <dbReference type="Pfam" id="PF25881"/>
    </source>
</evidence>
<dbReference type="Proteomes" id="UP000239724">
    <property type="component" value="Unassembled WGS sequence"/>
</dbReference>
<reference evidence="8 9" key="1">
    <citation type="journal article" date="2018" name="Arch. Microbiol.">
        <title>New insights into the metabolic potential of the phototrophic purple bacterium Rhodopila globiformis DSM 161(T) from its draft genome sequence and evidence for a vanadium-dependent nitrogenase.</title>
        <authorList>
            <person name="Imhoff J.F."/>
            <person name="Rahn T."/>
            <person name="Kunzel S."/>
            <person name="Neulinger S.C."/>
        </authorList>
    </citation>
    <scope>NUCLEOTIDE SEQUENCE [LARGE SCALE GENOMIC DNA]</scope>
    <source>
        <strain evidence="8 9">DSM 161</strain>
    </source>
</reference>
<comment type="caution">
    <text evidence="8">The sequence shown here is derived from an EMBL/GenBank/DDBJ whole genome shotgun (WGS) entry which is preliminary data.</text>
</comment>
<keyword evidence="4" id="KW-0574">Periplasm</keyword>
<comment type="subcellular location">
    <subcellularLocation>
        <location evidence="1">Periplasm</location>
    </subcellularLocation>
</comment>
<name>A0A2S6MTU5_RHOGL</name>
<dbReference type="Gene3D" id="2.40.30.170">
    <property type="match status" value="1"/>
</dbReference>
<evidence type="ECO:0000259" key="7">
    <source>
        <dbReference type="Pfam" id="PF25954"/>
    </source>
</evidence>
<organism evidence="8 9">
    <name type="scientific">Rhodopila globiformis</name>
    <name type="common">Rhodopseudomonas globiformis</name>
    <dbReference type="NCBI Taxonomy" id="1071"/>
    <lineage>
        <taxon>Bacteria</taxon>
        <taxon>Pseudomonadati</taxon>
        <taxon>Pseudomonadota</taxon>
        <taxon>Alphaproteobacteria</taxon>
        <taxon>Acetobacterales</taxon>
        <taxon>Acetobacteraceae</taxon>
        <taxon>Rhodopila</taxon>
    </lineage>
</organism>
<keyword evidence="5" id="KW-0175">Coiled coil</keyword>
<proteinExistence type="inferred from homology"/>
<evidence type="ECO:0000256" key="2">
    <source>
        <dbReference type="ARBA" id="ARBA00010602"/>
    </source>
</evidence>
<feature type="domain" description="YbhG-like alpha-helical hairpin" evidence="6">
    <location>
        <begin position="1"/>
        <end position="94"/>
    </location>
</feature>
<accession>A0A2S6MTU5</accession>
<dbReference type="InterPro" id="IPR050465">
    <property type="entry name" value="UPF0194_transport"/>
</dbReference>
<dbReference type="InterPro" id="IPR059052">
    <property type="entry name" value="HH_YbhG-like"/>
</dbReference>
<dbReference type="PANTHER" id="PTHR32347:SF29">
    <property type="entry name" value="UPF0194 MEMBRANE PROTEIN YBHG"/>
    <property type="match status" value="1"/>
</dbReference>
<dbReference type="GO" id="GO:0042597">
    <property type="term" value="C:periplasmic space"/>
    <property type="evidence" value="ECO:0007669"/>
    <property type="project" value="UniProtKB-SubCell"/>
</dbReference>
<comment type="similarity">
    <text evidence="2">Belongs to the UPF0194 family.</text>
</comment>
<evidence type="ECO:0000256" key="3">
    <source>
        <dbReference type="ARBA" id="ARBA00022729"/>
    </source>
</evidence>
<evidence type="ECO:0000256" key="4">
    <source>
        <dbReference type="ARBA" id="ARBA00022764"/>
    </source>
</evidence>
<evidence type="ECO:0000256" key="5">
    <source>
        <dbReference type="ARBA" id="ARBA00023054"/>
    </source>
</evidence>
<evidence type="ECO:0000256" key="1">
    <source>
        <dbReference type="ARBA" id="ARBA00004418"/>
    </source>
</evidence>
<dbReference type="Pfam" id="PF25954">
    <property type="entry name" value="Beta-barrel_RND_2"/>
    <property type="match status" value="1"/>
</dbReference>
<evidence type="ECO:0000313" key="8">
    <source>
        <dbReference type="EMBL" id="PPQ25778.1"/>
    </source>
</evidence>
<sequence length="218" mass="23650">MAQARANLANAKAILVNAQISYNRQTGLAARNATTRQLVDDARRTFDTAQAQVALTQAQLDEAVNGPRVEDIAAARAQLRESEAALDLARTQLDRTVLKAPSDGIVMTRVIEPGTVVLPGSTVYSVAITGEVWVRAFVPEPMLSRVAPGTTVLVFTDGRPNQPYHGRIGYVSPAAEFTPKTVETPELRTQLVYRIRVRIIDPDSGIRQGQPVTIRLPG</sequence>
<dbReference type="Gene3D" id="1.10.287.470">
    <property type="entry name" value="Helix hairpin bin"/>
    <property type="match status" value="1"/>
</dbReference>
<dbReference type="AlphaFoldDB" id="A0A2S6MTU5"/>
<dbReference type="InterPro" id="IPR058792">
    <property type="entry name" value="Beta-barrel_RND_2"/>
</dbReference>
<evidence type="ECO:0000313" key="9">
    <source>
        <dbReference type="Proteomes" id="UP000239724"/>
    </source>
</evidence>